<dbReference type="Proteomes" id="UP000275385">
    <property type="component" value="Unassembled WGS sequence"/>
</dbReference>
<feature type="compositionally biased region" description="Polar residues" evidence="4">
    <location>
        <begin position="114"/>
        <end position="131"/>
    </location>
</feature>
<dbReference type="Gene3D" id="4.10.240.10">
    <property type="entry name" value="Zn(2)-C6 fungal-type DNA-binding domain"/>
    <property type="match status" value="1"/>
</dbReference>
<evidence type="ECO:0000313" key="7">
    <source>
        <dbReference type="Proteomes" id="UP000275385"/>
    </source>
</evidence>
<organism evidence="6 7">
    <name type="scientific">Coniochaeta pulveracea</name>
    <dbReference type="NCBI Taxonomy" id="177199"/>
    <lineage>
        <taxon>Eukaryota</taxon>
        <taxon>Fungi</taxon>
        <taxon>Dikarya</taxon>
        <taxon>Ascomycota</taxon>
        <taxon>Pezizomycotina</taxon>
        <taxon>Sordariomycetes</taxon>
        <taxon>Sordariomycetidae</taxon>
        <taxon>Coniochaetales</taxon>
        <taxon>Coniochaetaceae</taxon>
        <taxon>Coniochaeta</taxon>
    </lineage>
</organism>
<dbReference type="PANTHER" id="PTHR47840:SF1">
    <property type="entry name" value="ZN(II)2CYS6 TRANSCRIPTION FACTOR (EUROFUNG)"/>
    <property type="match status" value="1"/>
</dbReference>
<evidence type="ECO:0000256" key="3">
    <source>
        <dbReference type="ARBA" id="ARBA00023242"/>
    </source>
</evidence>
<feature type="region of interest" description="Disordered" evidence="4">
    <location>
        <begin position="114"/>
        <end position="157"/>
    </location>
</feature>
<dbReference type="PROSITE" id="PS50048">
    <property type="entry name" value="ZN2_CY6_FUNGAL_2"/>
    <property type="match status" value="1"/>
</dbReference>
<keyword evidence="1" id="KW-0805">Transcription regulation</keyword>
<dbReference type="InterPro" id="IPR001138">
    <property type="entry name" value="Zn2Cys6_DnaBD"/>
</dbReference>
<feature type="region of interest" description="Disordered" evidence="4">
    <location>
        <begin position="774"/>
        <end position="799"/>
    </location>
</feature>
<dbReference type="OrthoDB" id="5392779at2759"/>
<feature type="compositionally biased region" description="Polar residues" evidence="4">
    <location>
        <begin position="275"/>
        <end position="286"/>
    </location>
</feature>
<dbReference type="Pfam" id="PF00172">
    <property type="entry name" value="Zn_clus"/>
    <property type="match status" value="1"/>
</dbReference>
<dbReference type="CDD" id="cd12148">
    <property type="entry name" value="fungal_TF_MHR"/>
    <property type="match status" value="1"/>
</dbReference>
<evidence type="ECO:0000256" key="4">
    <source>
        <dbReference type="SAM" id="MobiDB-lite"/>
    </source>
</evidence>
<dbReference type="SMART" id="SM00066">
    <property type="entry name" value="GAL4"/>
    <property type="match status" value="1"/>
</dbReference>
<evidence type="ECO:0000256" key="1">
    <source>
        <dbReference type="ARBA" id="ARBA00023015"/>
    </source>
</evidence>
<feature type="region of interest" description="Disordered" evidence="4">
    <location>
        <begin position="826"/>
        <end position="882"/>
    </location>
</feature>
<reference evidence="6 7" key="1">
    <citation type="submission" date="2018-08" db="EMBL/GenBank/DDBJ databases">
        <title>Draft genome of the lignicolous fungus Coniochaeta pulveracea.</title>
        <authorList>
            <person name="Borstlap C.J."/>
            <person name="De Witt R.N."/>
            <person name="Botha A."/>
            <person name="Volschenk H."/>
        </authorList>
    </citation>
    <scope>NUCLEOTIDE SEQUENCE [LARGE SCALE GENOMIC DNA]</scope>
    <source>
        <strain evidence="6 7">CAB683</strain>
    </source>
</reference>
<protein>
    <recommendedName>
        <fullName evidence="5">Zn(2)-C6 fungal-type domain-containing protein</fullName>
    </recommendedName>
</protein>
<dbReference type="EMBL" id="QVQW01000118">
    <property type="protein sequence ID" value="RKU40148.1"/>
    <property type="molecule type" value="Genomic_DNA"/>
</dbReference>
<name>A0A420XXH3_9PEZI</name>
<sequence>MHRKFAQKDCWLGQRPRWREAMFQRIRQLTTINYPWADKLVPVKFVRRLGGVSVAPCPLLTVASALSMYNQMLDATCFPCQTNSYLFNVDSTRPVFITDHKAVRPFKTFEDVNSLQPHKMTSPQGPATTSGAGVRRPAPDSPRQASPETKRRKVRKGTRSCWECKRRKIRCNFSSPADAVCIGCSRRGTHCVSQEYPEEASRPAEKGEPIGDRIVRVEALVEQLVKQVSTARSAVNLPQSSNSFSNGRNDMASPPEALAMHASDSVAQIPAMPTPASSEGTRSSRLGSLHDTDLDCDSSRTALTTPSTRRDDDFNYLERGGPPLPLNLQELSDKLNAVMPCEEDIRIICHASLISGSYFYQMLTGSYVQMKERGLVGPEGLTERPPHSAHPVILARHLLILATLTQCIPPGSTNLSEDPRLLVRKLVDVVNKTITTNEELLGSLESLECIMLEGIIQANGGNLRRSWLAFRRAMVVGQLMGIHRPYHRPPKKLDPNSNSDPEFMWYRIMHADKYLCLMLGLPQGSVDTTFASEEAMAKENSMGKLERQMNRIATLILQRNEAAPQRCVWADTESIDKELQQAAKIMPAKWWLPPNLPQVALSDSRDDIFWETVRMINQLFYFNLLNQLHLPYMLRFSDDRRYEYSKMTCVNASRELLSRFVAFRSWNHNAFCCRSIDFFALMAAMTLVLAHLDSHRHASSYSPLGHQRLGDRAMMEQVLENMEMINKLSMDVLSEKSADLLRRLIEIEADAAEGKTYHPQSVCTMVDDPDHATKHAGNGAVQCMGSESQSPGAVEDGPVGHQDDNGVLWMCIPYFGLIKITRDGGISKQPSRLDSTDTVLHSRSDHDRYVKESRYPAAAQQDGTGSNPDYGTDGSSSAKSGAFALLPPNQQQHEFAPQLPNSIEQAIQSEYAYPGLAAGADDWAFQGVDTAFFDSILKGLDTGTGSFQNDPGTTILSNDWNVEDYRV</sequence>
<dbReference type="SUPFAM" id="SSF57701">
    <property type="entry name" value="Zn2/Cys6 DNA-binding domain"/>
    <property type="match status" value="1"/>
</dbReference>
<dbReference type="AlphaFoldDB" id="A0A420XXH3"/>
<dbReference type="PROSITE" id="PS00463">
    <property type="entry name" value="ZN2_CY6_FUNGAL_1"/>
    <property type="match status" value="1"/>
</dbReference>
<dbReference type="STRING" id="177199.A0A420XXH3"/>
<feature type="region of interest" description="Disordered" evidence="4">
    <location>
        <begin position="270"/>
        <end position="316"/>
    </location>
</feature>
<feature type="domain" description="Zn(2)-C6 fungal-type" evidence="5">
    <location>
        <begin position="160"/>
        <end position="193"/>
    </location>
</feature>
<dbReference type="GO" id="GO:0008270">
    <property type="term" value="F:zinc ion binding"/>
    <property type="evidence" value="ECO:0007669"/>
    <property type="project" value="InterPro"/>
</dbReference>
<evidence type="ECO:0000256" key="2">
    <source>
        <dbReference type="ARBA" id="ARBA00023163"/>
    </source>
</evidence>
<dbReference type="CDD" id="cd00067">
    <property type="entry name" value="GAL4"/>
    <property type="match status" value="1"/>
</dbReference>
<accession>A0A420XXH3</accession>
<keyword evidence="7" id="KW-1185">Reference proteome</keyword>
<proteinExistence type="predicted"/>
<dbReference type="InterPro" id="IPR036864">
    <property type="entry name" value="Zn2-C6_fun-type_DNA-bd_sf"/>
</dbReference>
<feature type="compositionally biased region" description="Basic and acidic residues" evidence="4">
    <location>
        <begin position="840"/>
        <end position="854"/>
    </location>
</feature>
<gene>
    <name evidence="6" type="ORF">DL546_000287</name>
</gene>
<comment type="caution">
    <text evidence="6">The sequence shown here is derived from an EMBL/GenBank/DDBJ whole genome shotgun (WGS) entry which is preliminary data.</text>
</comment>
<dbReference type="PANTHER" id="PTHR47840">
    <property type="entry name" value="ZN(II)2CYS6 TRANSCRIPTION FACTOR (EUROFUNG)-RELATED"/>
    <property type="match status" value="1"/>
</dbReference>
<keyword evidence="3" id="KW-0539">Nucleus</keyword>
<evidence type="ECO:0000259" key="5">
    <source>
        <dbReference type="PROSITE" id="PS50048"/>
    </source>
</evidence>
<feature type="compositionally biased region" description="Polar residues" evidence="4">
    <location>
        <begin position="828"/>
        <end position="839"/>
    </location>
</feature>
<feature type="compositionally biased region" description="Polar residues" evidence="4">
    <location>
        <begin position="861"/>
        <end position="879"/>
    </location>
</feature>
<keyword evidence="2" id="KW-0804">Transcription</keyword>
<evidence type="ECO:0000313" key="6">
    <source>
        <dbReference type="EMBL" id="RKU40148.1"/>
    </source>
</evidence>
<dbReference type="GO" id="GO:0000981">
    <property type="term" value="F:DNA-binding transcription factor activity, RNA polymerase II-specific"/>
    <property type="evidence" value="ECO:0007669"/>
    <property type="project" value="InterPro"/>
</dbReference>